<feature type="signal peptide" evidence="1">
    <location>
        <begin position="1"/>
        <end position="21"/>
    </location>
</feature>
<feature type="chain" id="PRO_5047306617" description="PEP-CTERM sorting domain-containing protein" evidence="1">
    <location>
        <begin position="22"/>
        <end position="634"/>
    </location>
</feature>
<proteinExistence type="predicted"/>
<accession>A0ABW7EZX4</accession>
<comment type="caution">
    <text evidence="2">The sequence shown here is derived from an EMBL/GenBank/DDBJ whole genome shotgun (WGS) entry which is preliminary data.</text>
</comment>
<evidence type="ECO:0008006" key="4">
    <source>
        <dbReference type="Google" id="ProtNLM"/>
    </source>
</evidence>
<evidence type="ECO:0000313" key="3">
    <source>
        <dbReference type="Proteomes" id="UP001606210"/>
    </source>
</evidence>
<protein>
    <recommendedName>
        <fullName evidence="4">PEP-CTERM sorting domain-containing protein</fullName>
    </recommendedName>
</protein>
<dbReference type="RefSeq" id="WP_394476895.1">
    <property type="nucleotide sequence ID" value="NZ_JBIGHV010000002.1"/>
</dbReference>
<keyword evidence="3" id="KW-1185">Reference proteome</keyword>
<dbReference type="Proteomes" id="UP001606210">
    <property type="component" value="Unassembled WGS sequence"/>
</dbReference>
<dbReference type="EMBL" id="JBIGHV010000002">
    <property type="protein sequence ID" value="MFG6429444.1"/>
    <property type="molecule type" value="Genomic_DNA"/>
</dbReference>
<evidence type="ECO:0000256" key="1">
    <source>
        <dbReference type="SAM" id="SignalP"/>
    </source>
</evidence>
<reference evidence="2 3" key="1">
    <citation type="submission" date="2024-08" db="EMBL/GenBank/DDBJ databases">
        <authorList>
            <person name="Lu H."/>
        </authorList>
    </citation>
    <scope>NUCLEOTIDE SEQUENCE [LARGE SCALE GENOMIC DNA]</scope>
    <source>
        <strain evidence="2 3">LYH14W</strain>
    </source>
</reference>
<evidence type="ECO:0000313" key="2">
    <source>
        <dbReference type="EMBL" id="MFG6429444.1"/>
    </source>
</evidence>
<keyword evidence="1" id="KW-0732">Signal</keyword>
<name>A0ABW7EZX4_9BURK</name>
<sequence length="634" mass="64708">MFKPKTLALCAALAAAQPGFAQVDEIPGNPSAAAPRVWWTGGSKGSFDVPKNRLDLDTNWSAPLREADDLGFGHTSGPTSLVNGGSGFTANSISFSDLTAYTLSGNRIQLKGSLYNGSSVRQTFQATLQGTALGAQTWNGGSAGIALQLASQVGNRLNLIDINATVASTFLLKREVMNLDYGQGVALNLTYSQLATPGGAAITGGWENARMQLVRSTWTSGGTLAIGGGNKSARVELQKSAQLQAQDLRIARNGRLTLSGGDLSFTSISLVDGGTLDWVRGTVHARGALALGALGPAIALDADHFLKVDGPLTVATGQTLSMTGKSLLTTPELHLAGGVLKAGVLGGQVPLLSGHGQWLGRVGGATTINASGGLLRIGDPSQTGAVNLSGTLSLASGASVQLDSLDLAALGSRTTLVGGNVLAAANGMALAAGDQLAARNGGRLQGSLVNDGLVITRRSQGSAGLLTLDGEVSGSGRFDGEFSFLAGISPGAERGVGIGSLAFSGSEVWLGEQARLTLDITDGAGGWTGDRLTGIGRLHAGGELRLRFHGGAPEAGDAWQALDFSQLDGSFSRITIEGLDGWQLDTEQLLASGRISVSAVPEPGTAALLVMGVAVLPWCRRRLAGRAETADARS</sequence>
<organism evidence="2 3">
    <name type="scientific">Pelomonas parva</name>
    <dbReference type="NCBI Taxonomy" id="3299032"/>
    <lineage>
        <taxon>Bacteria</taxon>
        <taxon>Pseudomonadati</taxon>
        <taxon>Pseudomonadota</taxon>
        <taxon>Betaproteobacteria</taxon>
        <taxon>Burkholderiales</taxon>
        <taxon>Sphaerotilaceae</taxon>
        <taxon>Roseateles</taxon>
    </lineage>
</organism>
<gene>
    <name evidence="2" type="ORF">ACG00Y_05960</name>
</gene>